<comment type="caution">
    <text evidence="4">The sequence shown here is derived from an EMBL/GenBank/DDBJ whole genome shotgun (WGS) entry which is preliminary data.</text>
</comment>
<dbReference type="eggNOG" id="COG0300">
    <property type="taxonomic scope" value="Bacteria"/>
</dbReference>
<evidence type="ECO:0000256" key="1">
    <source>
        <dbReference type="ARBA" id="ARBA00006484"/>
    </source>
</evidence>
<dbReference type="InterPro" id="IPR036291">
    <property type="entry name" value="NAD(P)-bd_dom_sf"/>
</dbReference>
<evidence type="ECO:0000313" key="5">
    <source>
        <dbReference type="Proteomes" id="UP000011758"/>
    </source>
</evidence>
<sequence length="250" mass="28027">MKVLITGASNGIGRASALLFAKKGYDIVAVGRDKEKLESLKEEIENVYQRDIEIGSYDLTVKENIKNVYNRFKNVDILVNNAGFGDHGEYLNSDYSVQEEMVKLNILSLMELTYLYGHDMKQKGKGRIINIASIAGLVSGPYMSIYYASKSFVLSFSEAVALEMKPYHIEVNCICPGPIRTGFMERAGLKDSMMFKYFKPLDSKTVAKKIVNNHHTVKFIGLSGYLLNVAVRILPRRIILKGVGLVNGRR</sequence>
<accession>M2PB56</accession>
<dbReference type="CDD" id="cd05233">
    <property type="entry name" value="SDR_c"/>
    <property type="match status" value="1"/>
</dbReference>
<dbReference type="PRINTS" id="PR00081">
    <property type="entry name" value="GDHRDH"/>
</dbReference>
<dbReference type="InterPro" id="IPR002347">
    <property type="entry name" value="SDR_fam"/>
</dbReference>
<protein>
    <submittedName>
        <fullName evidence="4">Uncharacterized protein</fullName>
    </submittedName>
</protein>
<dbReference type="PANTHER" id="PTHR44196:SF2">
    <property type="entry name" value="SHORT-CHAIN DEHYDROGENASE-RELATED"/>
    <property type="match status" value="1"/>
</dbReference>
<dbReference type="AlphaFoldDB" id="M2PB56"/>
<proteinExistence type="inferred from homology"/>
<dbReference type="Pfam" id="PF00106">
    <property type="entry name" value="adh_short"/>
    <property type="match status" value="1"/>
</dbReference>
<gene>
    <name evidence="4" type="ORF">HMPREF9943_00034</name>
</gene>
<keyword evidence="5" id="KW-1185">Reference proteome</keyword>
<dbReference type="Gene3D" id="3.40.50.720">
    <property type="entry name" value="NAD(P)-binding Rossmann-like Domain"/>
    <property type="match status" value="1"/>
</dbReference>
<dbReference type="RefSeq" id="WP_004801045.1">
    <property type="nucleotide sequence ID" value="NZ_AUGJ01000029.1"/>
</dbReference>
<evidence type="ECO:0000256" key="3">
    <source>
        <dbReference type="RuleBase" id="RU000363"/>
    </source>
</evidence>
<comment type="similarity">
    <text evidence="1 3">Belongs to the short-chain dehydrogenases/reductases (SDR) family.</text>
</comment>
<dbReference type="GO" id="GO:0016020">
    <property type="term" value="C:membrane"/>
    <property type="evidence" value="ECO:0007669"/>
    <property type="project" value="TreeGrafter"/>
</dbReference>
<dbReference type="PRINTS" id="PR00080">
    <property type="entry name" value="SDRFAMILY"/>
</dbReference>
<dbReference type="BioCyc" id="ECAT999415-HMP:GTTI-43-MONOMER"/>
<dbReference type="SUPFAM" id="SSF51735">
    <property type="entry name" value="NAD(P)-binding Rossmann-fold domains"/>
    <property type="match status" value="1"/>
</dbReference>
<evidence type="ECO:0000313" key="4">
    <source>
        <dbReference type="EMBL" id="EMD17602.1"/>
    </source>
</evidence>
<organism evidence="4 5">
    <name type="scientific">Eggerthia catenaformis OT 569 = DSM 20559</name>
    <dbReference type="NCBI Taxonomy" id="999415"/>
    <lineage>
        <taxon>Bacteria</taxon>
        <taxon>Bacillati</taxon>
        <taxon>Bacillota</taxon>
        <taxon>Erysipelotrichia</taxon>
        <taxon>Erysipelotrichales</taxon>
        <taxon>Coprobacillaceae</taxon>
        <taxon>Eggerthia</taxon>
    </lineage>
</organism>
<evidence type="ECO:0000256" key="2">
    <source>
        <dbReference type="ARBA" id="ARBA00023002"/>
    </source>
</evidence>
<reference evidence="4 5" key="1">
    <citation type="submission" date="2013-02" db="EMBL/GenBank/DDBJ databases">
        <title>The Genome Sequence of Lactobacillus catenaformis F0143.</title>
        <authorList>
            <consortium name="The Broad Institute Genome Sequencing Platform"/>
            <person name="Earl A."/>
            <person name="Ward D."/>
            <person name="Feldgarden M."/>
            <person name="Gevers D."/>
            <person name="Izard J."/>
            <person name="Blanton J.M."/>
            <person name="Mathney J."/>
            <person name="Dewhirst F.E."/>
            <person name="Young S.K."/>
            <person name="Zeng Q."/>
            <person name="Gargeya S."/>
            <person name="Fitzgerald M."/>
            <person name="Haas B."/>
            <person name="Abouelleil A."/>
            <person name="Alvarado L."/>
            <person name="Arachchi H.M."/>
            <person name="Berlin A."/>
            <person name="Chapman S.B."/>
            <person name="Gearin G."/>
            <person name="Goldberg J."/>
            <person name="Griggs A."/>
            <person name="Gujja S."/>
            <person name="Hansen M."/>
            <person name="Heiman D."/>
            <person name="Howarth C."/>
            <person name="Larimer J."/>
            <person name="Lui A."/>
            <person name="MacDonald P.J.P."/>
            <person name="McCowen C."/>
            <person name="Montmayeur A."/>
            <person name="Murphy C."/>
            <person name="Neiman D."/>
            <person name="Pearson M."/>
            <person name="Priest M."/>
            <person name="Roberts A."/>
            <person name="Saif S."/>
            <person name="Shea T."/>
            <person name="Sisk P."/>
            <person name="Stolte C."/>
            <person name="Sykes S."/>
            <person name="Wortman J."/>
            <person name="Nusbaum C."/>
            <person name="Birren B."/>
        </authorList>
    </citation>
    <scope>NUCLEOTIDE SEQUENCE [LARGE SCALE GENOMIC DNA]</scope>
    <source>
        <strain evidence="4 5">OT 569</strain>
    </source>
</reference>
<dbReference type="PANTHER" id="PTHR44196">
    <property type="entry name" value="DEHYDROGENASE/REDUCTASE SDR FAMILY MEMBER 7B"/>
    <property type="match status" value="1"/>
</dbReference>
<dbReference type="Proteomes" id="UP000011758">
    <property type="component" value="Unassembled WGS sequence"/>
</dbReference>
<dbReference type="PIRSF" id="PIRSF000126">
    <property type="entry name" value="11-beta-HSD1"/>
    <property type="match status" value="1"/>
</dbReference>
<keyword evidence="2" id="KW-0560">Oxidoreductase</keyword>
<name>M2PB56_9FIRM</name>
<dbReference type="STRING" id="999415.HMPREF9943_00034"/>
<dbReference type="GO" id="GO:0016491">
    <property type="term" value="F:oxidoreductase activity"/>
    <property type="evidence" value="ECO:0007669"/>
    <property type="project" value="UniProtKB-KW"/>
</dbReference>
<dbReference type="EMBL" id="AGEJ01000001">
    <property type="protein sequence ID" value="EMD17602.1"/>
    <property type="molecule type" value="Genomic_DNA"/>
</dbReference>